<dbReference type="AlphaFoldDB" id="A0A916JP00"/>
<dbReference type="KEGG" id="ptan:CRYO30217_01758"/>
<dbReference type="RefSeq" id="WP_258541945.1">
    <property type="nucleotide sequence ID" value="NZ_OU015584.1"/>
</dbReference>
<evidence type="ECO:0000259" key="3">
    <source>
        <dbReference type="PROSITE" id="PS51186"/>
    </source>
</evidence>
<accession>A0A916JP00</accession>
<keyword evidence="5" id="KW-1185">Reference proteome</keyword>
<dbReference type="PROSITE" id="PS51186">
    <property type="entry name" value="GNAT"/>
    <property type="match status" value="1"/>
</dbReference>
<evidence type="ECO:0000313" key="4">
    <source>
        <dbReference type="EMBL" id="CAG5081904.1"/>
    </source>
</evidence>
<dbReference type="EMBL" id="OU015584">
    <property type="protein sequence ID" value="CAG5081904.1"/>
    <property type="molecule type" value="Genomic_DNA"/>
</dbReference>
<dbReference type="Pfam" id="PF00583">
    <property type="entry name" value="Acetyltransf_1"/>
    <property type="match status" value="1"/>
</dbReference>
<name>A0A916JP00_9FLAO</name>
<organism evidence="4 5">
    <name type="scientific">Parvicella tangerina</name>
    <dbReference type="NCBI Taxonomy" id="2829795"/>
    <lineage>
        <taxon>Bacteria</taxon>
        <taxon>Pseudomonadati</taxon>
        <taxon>Bacteroidota</taxon>
        <taxon>Flavobacteriia</taxon>
        <taxon>Flavobacteriales</taxon>
        <taxon>Parvicellaceae</taxon>
        <taxon>Parvicella</taxon>
    </lineage>
</organism>
<dbReference type="SUPFAM" id="SSF55729">
    <property type="entry name" value="Acyl-CoA N-acyltransferases (Nat)"/>
    <property type="match status" value="1"/>
</dbReference>
<dbReference type="InterPro" id="IPR050832">
    <property type="entry name" value="Bact_Acetyltransf"/>
</dbReference>
<dbReference type="CDD" id="cd04301">
    <property type="entry name" value="NAT_SF"/>
    <property type="match status" value="1"/>
</dbReference>
<reference evidence="4" key="1">
    <citation type="submission" date="2021-04" db="EMBL/GenBank/DDBJ databases">
        <authorList>
            <person name="Rodrigo-Torres L."/>
            <person name="Arahal R. D."/>
            <person name="Lucena T."/>
        </authorList>
    </citation>
    <scope>NUCLEOTIDE SEQUENCE</scope>
    <source>
        <strain evidence="4">AS29M-1</strain>
    </source>
</reference>
<protein>
    <recommendedName>
        <fullName evidence="3">N-acetyltransferase domain-containing protein</fullName>
    </recommendedName>
</protein>
<keyword evidence="2" id="KW-0012">Acyltransferase</keyword>
<dbReference type="GO" id="GO:0016747">
    <property type="term" value="F:acyltransferase activity, transferring groups other than amino-acyl groups"/>
    <property type="evidence" value="ECO:0007669"/>
    <property type="project" value="InterPro"/>
</dbReference>
<evidence type="ECO:0000313" key="5">
    <source>
        <dbReference type="Proteomes" id="UP000683507"/>
    </source>
</evidence>
<sequence length="157" mass="17581">MIRRIKLEDNAACASMIRGVFEELEAATAGTVYEDPTTDSLFELFDRDDAVFYVLELDGVIHGSCGVFPTKGLPEGVAELVKYYVSGTVRGKGYGKQLMEICEEKAKEMGYRQLYIESTEDFKDAVRIYEKIGYRQLGRALGDSGHDGCPIWMLKTL</sequence>
<evidence type="ECO:0000256" key="1">
    <source>
        <dbReference type="ARBA" id="ARBA00022679"/>
    </source>
</evidence>
<dbReference type="PANTHER" id="PTHR43877:SF2">
    <property type="entry name" value="AMINOALKYLPHOSPHONATE N-ACETYLTRANSFERASE-RELATED"/>
    <property type="match status" value="1"/>
</dbReference>
<feature type="domain" description="N-acetyltransferase" evidence="3">
    <location>
        <begin position="1"/>
        <end position="157"/>
    </location>
</feature>
<keyword evidence="1" id="KW-0808">Transferase</keyword>
<dbReference type="InterPro" id="IPR016181">
    <property type="entry name" value="Acyl_CoA_acyltransferase"/>
</dbReference>
<dbReference type="InterPro" id="IPR000182">
    <property type="entry name" value="GNAT_dom"/>
</dbReference>
<dbReference type="Proteomes" id="UP000683507">
    <property type="component" value="Chromosome"/>
</dbReference>
<gene>
    <name evidence="4" type="ORF">CRYO30217_01758</name>
</gene>
<dbReference type="Gene3D" id="3.40.630.30">
    <property type="match status" value="1"/>
</dbReference>
<evidence type="ECO:0000256" key="2">
    <source>
        <dbReference type="ARBA" id="ARBA00023315"/>
    </source>
</evidence>
<proteinExistence type="predicted"/>
<dbReference type="PANTHER" id="PTHR43877">
    <property type="entry name" value="AMINOALKYLPHOSPHONATE N-ACETYLTRANSFERASE-RELATED-RELATED"/>
    <property type="match status" value="1"/>
</dbReference>